<reference evidence="1 2" key="1">
    <citation type="submission" date="2018-10" db="EMBL/GenBank/DDBJ databases">
        <title>Draft Genome Sequence of Bacteroides sp. KCTC 15687.</title>
        <authorList>
            <person name="Yu S.Y."/>
            <person name="Kim J.S."/>
            <person name="Oh B.S."/>
            <person name="Park S.H."/>
            <person name="Kang S.W."/>
            <person name="Park J.E."/>
            <person name="Choi S.H."/>
            <person name="Han K.I."/>
            <person name="Lee K.C."/>
            <person name="Eom M.K."/>
            <person name="Suh M.K."/>
            <person name="Lee D.H."/>
            <person name="Yoon H."/>
            <person name="Kim B."/>
            <person name="Yang S.J."/>
            <person name="Lee J.S."/>
            <person name="Lee J.H."/>
        </authorList>
    </citation>
    <scope>NUCLEOTIDE SEQUENCE [LARGE SCALE GENOMIC DNA]</scope>
    <source>
        <strain evidence="1 2">KCTC 15687</strain>
    </source>
</reference>
<organism evidence="1 2">
    <name type="scientific">Bacteroides faecalis</name>
    <dbReference type="NCBI Taxonomy" id="2447885"/>
    <lineage>
        <taxon>Bacteria</taxon>
        <taxon>Pseudomonadati</taxon>
        <taxon>Bacteroidota</taxon>
        <taxon>Bacteroidia</taxon>
        <taxon>Bacteroidales</taxon>
        <taxon>Bacteroidaceae</taxon>
        <taxon>Bacteroides</taxon>
    </lineage>
</organism>
<keyword evidence="2" id="KW-1185">Reference proteome</keyword>
<evidence type="ECO:0000313" key="1">
    <source>
        <dbReference type="EMBL" id="GCB33648.1"/>
    </source>
</evidence>
<dbReference type="AlphaFoldDB" id="A0A401LQ22"/>
<dbReference type="RefSeq" id="WP_200832869.1">
    <property type="nucleotide sequence ID" value="NZ_BHWB01000002.1"/>
</dbReference>
<evidence type="ECO:0000313" key="2">
    <source>
        <dbReference type="Proteomes" id="UP000288079"/>
    </source>
</evidence>
<gene>
    <name evidence="1" type="ORF">KGMB02408_05930</name>
</gene>
<protein>
    <submittedName>
        <fullName evidence="1">Uncharacterized protein</fullName>
    </submittedName>
</protein>
<dbReference type="EMBL" id="BHWB01000002">
    <property type="protein sequence ID" value="GCB33648.1"/>
    <property type="molecule type" value="Genomic_DNA"/>
</dbReference>
<sequence length="218" mass="24466">MLAMPVKTSAGIIIPKDLPTIEALIALHKAIKKDEDGALQRVAMSFGEQSLVAKGANRFNDVRTTLNTKMDNAHSYLVLAGAISSTANSLYQLVRDYKDFTSQTFKYVSDKPFVAWYYADANAAIAREVKHCYKLYASVAASGINLMKASMDEKLNLVMTLKSTIDKARYIIDNANLYCYLITRCGWKPDYIWEILNSQVKDEIANKVINKWNEGYAI</sequence>
<proteinExistence type="predicted"/>
<accession>A0A401LQ22</accession>
<name>A0A401LQ22_9BACE</name>
<dbReference type="Proteomes" id="UP000288079">
    <property type="component" value="Unassembled WGS sequence"/>
</dbReference>
<comment type="caution">
    <text evidence="1">The sequence shown here is derived from an EMBL/GenBank/DDBJ whole genome shotgun (WGS) entry which is preliminary data.</text>
</comment>